<comment type="similarity">
    <text evidence="2">Belongs to the FAD-binding oxidoreductase/transferase type 4 family.</text>
</comment>
<comment type="caution">
    <text evidence="6">The sequence shown here is derived from an EMBL/GenBank/DDBJ whole genome shotgun (WGS) entry which is preliminary data.</text>
</comment>
<dbReference type="Pfam" id="PF01565">
    <property type="entry name" value="FAD_binding_4"/>
    <property type="match status" value="1"/>
</dbReference>
<dbReference type="FunFam" id="1.10.45.10:FF:000001">
    <property type="entry name" value="D-lactate dehydrogenase mitochondrial"/>
    <property type="match status" value="1"/>
</dbReference>
<dbReference type="InterPro" id="IPR051264">
    <property type="entry name" value="FAD-oxidored/transferase_4"/>
</dbReference>
<reference evidence="6 7" key="1">
    <citation type="submission" date="2018-09" db="EMBL/GenBank/DDBJ databases">
        <title>Genome comparison of Alicycliphilus sp. BQ1, a polyurethanolytic bacterium, with its closest phylogenetic relatives Alicycliphilus denitrificans BC and K601, unable to attack polyurethane.</title>
        <authorList>
            <person name="Loza-Tavera H."/>
            <person name="Lozano L."/>
            <person name="Cevallos M."/>
            <person name="Maya-Lucas O."/>
            <person name="Garcia-Mena J."/>
            <person name="Hernandez J."/>
        </authorList>
    </citation>
    <scope>NUCLEOTIDE SEQUENCE [LARGE SCALE GENOMIC DNA]</scope>
    <source>
        <strain evidence="6 7">BQ1</strain>
    </source>
</reference>
<accession>A0A3R7EXU7</accession>
<dbReference type="GO" id="GO:0003824">
    <property type="term" value="F:catalytic activity"/>
    <property type="evidence" value="ECO:0007669"/>
    <property type="project" value="InterPro"/>
</dbReference>
<evidence type="ECO:0000256" key="4">
    <source>
        <dbReference type="ARBA" id="ARBA00022827"/>
    </source>
</evidence>
<dbReference type="Gene3D" id="3.30.70.2740">
    <property type="match status" value="1"/>
</dbReference>
<dbReference type="InterPro" id="IPR016164">
    <property type="entry name" value="FAD-linked_Oxase-like_C"/>
</dbReference>
<evidence type="ECO:0000256" key="1">
    <source>
        <dbReference type="ARBA" id="ARBA00001974"/>
    </source>
</evidence>
<keyword evidence="3" id="KW-0285">Flavoprotein</keyword>
<dbReference type="PANTHER" id="PTHR43716:SF2">
    <property type="entry name" value="BLL6224 PROTEIN"/>
    <property type="match status" value="1"/>
</dbReference>
<feature type="domain" description="FAD-binding PCMH-type" evidence="5">
    <location>
        <begin position="35"/>
        <end position="216"/>
    </location>
</feature>
<evidence type="ECO:0000256" key="2">
    <source>
        <dbReference type="ARBA" id="ARBA00008000"/>
    </source>
</evidence>
<dbReference type="Proteomes" id="UP000216225">
    <property type="component" value="Unassembled WGS sequence"/>
</dbReference>
<dbReference type="EMBL" id="NKDB02000004">
    <property type="protein sequence ID" value="RKJ95198.1"/>
    <property type="molecule type" value="Genomic_DNA"/>
</dbReference>
<evidence type="ECO:0000259" key="5">
    <source>
        <dbReference type="PROSITE" id="PS51387"/>
    </source>
</evidence>
<keyword evidence="4" id="KW-0274">FAD</keyword>
<comment type="cofactor">
    <cofactor evidence="1">
        <name>FAD</name>
        <dbReference type="ChEBI" id="CHEBI:57692"/>
    </cofactor>
</comment>
<dbReference type="Pfam" id="PF02913">
    <property type="entry name" value="FAD-oxidase_C"/>
    <property type="match status" value="1"/>
</dbReference>
<protein>
    <submittedName>
        <fullName evidence="6">FAD-binding oxidoreductase</fullName>
    </submittedName>
</protein>
<dbReference type="Gene3D" id="1.10.45.10">
    <property type="entry name" value="Vanillyl-alcohol Oxidase, Chain A, domain 4"/>
    <property type="match status" value="1"/>
</dbReference>
<proteinExistence type="inferred from homology"/>
<dbReference type="RefSeq" id="WP_094437706.1">
    <property type="nucleotide sequence ID" value="NZ_NKDB02000004.1"/>
</dbReference>
<dbReference type="PROSITE" id="PS51387">
    <property type="entry name" value="FAD_PCMH"/>
    <property type="match status" value="1"/>
</dbReference>
<evidence type="ECO:0000256" key="3">
    <source>
        <dbReference type="ARBA" id="ARBA00022630"/>
    </source>
</evidence>
<evidence type="ECO:0000313" key="6">
    <source>
        <dbReference type="EMBL" id="RKJ95198.1"/>
    </source>
</evidence>
<organism evidence="6 7">
    <name type="scientific">Alicycliphilus denitrificans</name>
    <dbReference type="NCBI Taxonomy" id="179636"/>
    <lineage>
        <taxon>Bacteria</taxon>
        <taxon>Pseudomonadati</taxon>
        <taxon>Pseudomonadota</taxon>
        <taxon>Betaproteobacteria</taxon>
        <taxon>Burkholderiales</taxon>
        <taxon>Comamonadaceae</taxon>
        <taxon>Alicycliphilus</taxon>
    </lineage>
</organism>
<dbReference type="GO" id="GO:0022904">
    <property type="term" value="P:respiratory electron transport chain"/>
    <property type="evidence" value="ECO:0007669"/>
    <property type="project" value="TreeGrafter"/>
</dbReference>
<dbReference type="Gene3D" id="3.30.43.10">
    <property type="entry name" value="Uridine Diphospho-n-acetylenolpyruvylglucosamine Reductase, domain 2"/>
    <property type="match status" value="1"/>
</dbReference>
<dbReference type="InterPro" id="IPR004113">
    <property type="entry name" value="FAD-bd_oxidored_4_C"/>
</dbReference>
<dbReference type="Gene3D" id="3.30.465.10">
    <property type="match status" value="1"/>
</dbReference>
<sequence length="474" mass="50518">MTTALLDSLRQIVGAAHVLTDGDLTAYEQDWRKRVRGKALAVVRAASTAEVAAVVKACAAAGSPMVPQGGNTGLSVGSTPDGSGTQVVLSLTRMNQVRAIDRDNLTMTVEAGCILQSLQETADKEGLLFPLSLAAEGSCTIGGNLGTNAGGTQVVRYGNTRELCLGLEVVTPQGEVWDGLSGLRKDNTGYDLRDLFIGSEGTLGVITAATMKLFPQPAARLTAWAAVPSMQAAVRLLGLAHQHLGAGLTGFEVMGQFALSLVIKHMPQLRVPFAGLDGAPPYYVLLENSDSESEEHARERFEALLEFAFEDGCVLDAVVAESLSQAHELWHIRESIPLAQAEEGLNIKHDISIAASRIPAFVEHTDALLAREIPGVRLVNFGHLGDGNLHYNVQAPEGGDAREFLRTQEERVNQLVYDAVALFKGSFSAEHGVGVLKADKLAHYKSPVALSMMRAIKQALDPLGLMNPGCILQK</sequence>
<dbReference type="InterPro" id="IPR006094">
    <property type="entry name" value="Oxid_FAD_bind_N"/>
</dbReference>
<dbReference type="InterPro" id="IPR016166">
    <property type="entry name" value="FAD-bd_PCMH"/>
</dbReference>
<dbReference type="AlphaFoldDB" id="A0A3R7EXU7"/>
<dbReference type="SUPFAM" id="SSF56176">
    <property type="entry name" value="FAD-binding/transporter-associated domain-like"/>
    <property type="match status" value="1"/>
</dbReference>
<dbReference type="InterPro" id="IPR036318">
    <property type="entry name" value="FAD-bd_PCMH-like_sf"/>
</dbReference>
<dbReference type="InterPro" id="IPR016171">
    <property type="entry name" value="Vanillyl_alc_oxidase_C-sub2"/>
</dbReference>
<dbReference type="InterPro" id="IPR016169">
    <property type="entry name" value="FAD-bd_PCMH_sub2"/>
</dbReference>
<gene>
    <name evidence="6" type="ORF">CE154_019035</name>
</gene>
<evidence type="ECO:0000313" key="7">
    <source>
        <dbReference type="Proteomes" id="UP000216225"/>
    </source>
</evidence>
<dbReference type="Gene3D" id="3.30.70.2190">
    <property type="match status" value="1"/>
</dbReference>
<dbReference type="SUPFAM" id="SSF55103">
    <property type="entry name" value="FAD-linked oxidases, C-terminal domain"/>
    <property type="match status" value="1"/>
</dbReference>
<dbReference type="InterPro" id="IPR016167">
    <property type="entry name" value="FAD-bd_PCMH_sub1"/>
</dbReference>
<name>A0A3R7EXU7_9BURK</name>
<dbReference type="GO" id="GO:0071949">
    <property type="term" value="F:FAD binding"/>
    <property type="evidence" value="ECO:0007669"/>
    <property type="project" value="InterPro"/>
</dbReference>
<dbReference type="PANTHER" id="PTHR43716">
    <property type="entry name" value="D-2-HYDROXYGLUTARATE DEHYDROGENASE, MITOCHONDRIAL"/>
    <property type="match status" value="1"/>
</dbReference>